<evidence type="ECO:0000256" key="4">
    <source>
        <dbReference type="ARBA" id="ARBA00022553"/>
    </source>
</evidence>
<dbReference type="AlphaFoldDB" id="A0A6V7VUR2"/>
<comment type="subcellular location">
    <subcellularLocation>
        <location evidence="1">Cell membrane</location>
    </subcellularLocation>
    <subcellularLocation>
        <location evidence="2">Cell projection</location>
        <location evidence="2">Neuron projection</location>
    </subcellularLocation>
</comment>
<evidence type="ECO:0000256" key="5">
    <source>
        <dbReference type="ARBA" id="ARBA00023136"/>
    </source>
</evidence>
<dbReference type="EMBL" id="CAJEWN010000320">
    <property type="protein sequence ID" value="CAD2178492.1"/>
    <property type="molecule type" value="Genomic_DNA"/>
</dbReference>
<sequence>MNSQKRIITNATNSPQKQRIIRFRLSNGRNIESFAEVLLREENSRLAEWATKQNFVDCSHRDPKIFRLLINCLRQCVAPGGISNGKKFIPPEDFTDWRSLLSEARYWGLSVVERIIRDAMNASSTAVSTITIGYHGTLAAGRGGFEVNFRRVDRIMICGKARACREVFGRFLNETRDWNMDSQRYTSRFYLTHQFVEQAFDALAAKRYKLVSSNCSGPSLSNAKNVVEDEPSFAHYRQHVFTRYMHLELFFVLIL</sequence>
<comment type="caution">
    <text evidence="8">The sequence shown here is derived from an EMBL/GenBank/DDBJ whole genome shotgun (WGS) entry which is preliminary data.</text>
</comment>
<dbReference type="InterPro" id="IPR057093">
    <property type="entry name" value="H1_KCTD8_12_16"/>
</dbReference>
<evidence type="ECO:0000256" key="3">
    <source>
        <dbReference type="ARBA" id="ARBA00022475"/>
    </source>
</evidence>
<evidence type="ECO:0000259" key="7">
    <source>
        <dbReference type="Pfam" id="PF23110"/>
    </source>
</evidence>
<dbReference type="OrthoDB" id="2414723at2759"/>
<evidence type="ECO:0000313" key="9">
    <source>
        <dbReference type="Proteomes" id="UP000580250"/>
    </source>
</evidence>
<evidence type="ECO:0000256" key="6">
    <source>
        <dbReference type="ARBA" id="ARBA00023273"/>
    </source>
</evidence>
<feature type="domain" description="KCTD8/12/16 H1" evidence="7">
    <location>
        <begin position="129"/>
        <end position="243"/>
    </location>
</feature>
<proteinExistence type="predicted"/>
<reference evidence="8 9" key="1">
    <citation type="submission" date="2020-08" db="EMBL/GenBank/DDBJ databases">
        <authorList>
            <person name="Koutsovoulos G."/>
            <person name="Danchin GJ E."/>
        </authorList>
    </citation>
    <scope>NUCLEOTIDE SEQUENCE [LARGE SCALE GENOMIC DNA]</scope>
</reference>
<evidence type="ECO:0000256" key="2">
    <source>
        <dbReference type="ARBA" id="ARBA00004487"/>
    </source>
</evidence>
<gene>
    <name evidence="8" type="ORF">MENT_LOCUS30435</name>
</gene>
<organism evidence="8 9">
    <name type="scientific">Meloidogyne enterolobii</name>
    <name type="common">Root-knot nematode worm</name>
    <name type="synonym">Meloidogyne mayaguensis</name>
    <dbReference type="NCBI Taxonomy" id="390850"/>
    <lineage>
        <taxon>Eukaryota</taxon>
        <taxon>Metazoa</taxon>
        <taxon>Ecdysozoa</taxon>
        <taxon>Nematoda</taxon>
        <taxon>Chromadorea</taxon>
        <taxon>Rhabditida</taxon>
        <taxon>Tylenchina</taxon>
        <taxon>Tylenchomorpha</taxon>
        <taxon>Tylenchoidea</taxon>
        <taxon>Meloidogynidae</taxon>
        <taxon>Meloidogyninae</taxon>
        <taxon>Meloidogyne</taxon>
    </lineage>
</organism>
<dbReference type="InterPro" id="IPR011333">
    <property type="entry name" value="SKP1/BTB/POZ_sf"/>
</dbReference>
<keyword evidence="5" id="KW-0472">Membrane</keyword>
<dbReference type="Gene3D" id="3.30.710.10">
    <property type="entry name" value="Potassium Channel Kv1.1, Chain A"/>
    <property type="match status" value="1"/>
</dbReference>
<dbReference type="SUPFAM" id="SSF54695">
    <property type="entry name" value="POZ domain"/>
    <property type="match status" value="1"/>
</dbReference>
<evidence type="ECO:0000313" key="8">
    <source>
        <dbReference type="EMBL" id="CAD2178492.1"/>
    </source>
</evidence>
<accession>A0A6V7VUR2</accession>
<dbReference type="Pfam" id="PF23110">
    <property type="entry name" value="H1_KCTD8_12_16"/>
    <property type="match status" value="1"/>
</dbReference>
<name>A0A6V7VUR2_MELEN</name>
<keyword evidence="3" id="KW-1003">Cell membrane</keyword>
<keyword evidence="6" id="KW-0966">Cell projection</keyword>
<dbReference type="GO" id="GO:0005886">
    <property type="term" value="C:plasma membrane"/>
    <property type="evidence" value="ECO:0007669"/>
    <property type="project" value="UniProtKB-SubCell"/>
</dbReference>
<protein>
    <recommendedName>
        <fullName evidence="7">KCTD8/12/16 H1 domain-containing protein</fullName>
    </recommendedName>
</protein>
<dbReference type="GO" id="GO:0043005">
    <property type="term" value="C:neuron projection"/>
    <property type="evidence" value="ECO:0007669"/>
    <property type="project" value="UniProtKB-SubCell"/>
</dbReference>
<keyword evidence="4" id="KW-0597">Phosphoprotein</keyword>
<dbReference type="PANTHER" id="PTHR14499">
    <property type="entry name" value="POTASSIUM CHANNEL TETRAMERIZATION DOMAIN-CONTAINING"/>
    <property type="match status" value="1"/>
</dbReference>
<evidence type="ECO:0000256" key="1">
    <source>
        <dbReference type="ARBA" id="ARBA00004236"/>
    </source>
</evidence>
<dbReference type="PANTHER" id="PTHR14499:SF136">
    <property type="entry name" value="GH08630P"/>
    <property type="match status" value="1"/>
</dbReference>
<dbReference type="Proteomes" id="UP000580250">
    <property type="component" value="Unassembled WGS sequence"/>
</dbReference>